<feature type="region of interest" description="Disordered" evidence="5">
    <location>
        <begin position="642"/>
        <end position="677"/>
    </location>
</feature>
<feature type="domain" description="SWIM-type" evidence="7">
    <location>
        <begin position="507"/>
        <end position="539"/>
    </location>
</feature>
<evidence type="ECO:0000256" key="1">
    <source>
        <dbReference type="ARBA" id="ARBA00022723"/>
    </source>
</evidence>
<dbReference type="AlphaFoldDB" id="A0A444YMI4"/>
<dbReference type="PROSITE" id="PS50966">
    <property type="entry name" value="ZF_SWIM"/>
    <property type="match status" value="1"/>
</dbReference>
<dbReference type="PANTHER" id="PTHR31973:SF187">
    <property type="entry name" value="MUTATOR TRANSPOSASE MUDRA PROTEIN"/>
    <property type="match status" value="1"/>
</dbReference>
<evidence type="ECO:0000256" key="4">
    <source>
        <dbReference type="PROSITE-ProRule" id="PRU00325"/>
    </source>
</evidence>
<evidence type="ECO:0000256" key="3">
    <source>
        <dbReference type="ARBA" id="ARBA00022833"/>
    </source>
</evidence>
<feature type="compositionally biased region" description="Polar residues" evidence="5">
    <location>
        <begin position="694"/>
        <end position="722"/>
    </location>
</feature>
<dbReference type="Pfam" id="PF26130">
    <property type="entry name" value="PB1-like"/>
    <property type="match status" value="1"/>
</dbReference>
<keyword evidence="2 4" id="KW-0863">Zinc-finger</keyword>
<dbReference type="Proteomes" id="UP000289738">
    <property type="component" value="Chromosome B06"/>
</dbReference>
<evidence type="ECO:0000313" key="8">
    <source>
        <dbReference type="EMBL" id="RYR03134.1"/>
    </source>
</evidence>
<evidence type="ECO:0000259" key="7">
    <source>
        <dbReference type="PROSITE" id="PS50966"/>
    </source>
</evidence>
<accession>A0A444YMI4</accession>
<proteinExistence type="predicted"/>
<feature type="region of interest" description="Disordered" evidence="5">
    <location>
        <begin position="241"/>
        <end position="265"/>
    </location>
</feature>
<feature type="compositionally biased region" description="Acidic residues" evidence="5">
    <location>
        <begin position="168"/>
        <end position="184"/>
    </location>
</feature>
<evidence type="ECO:0000313" key="9">
    <source>
        <dbReference type="Proteomes" id="UP000289738"/>
    </source>
</evidence>
<keyword evidence="6" id="KW-0472">Membrane</keyword>
<feature type="transmembrane region" description="Helical" evidence="6">
    <location>
        <begin position="758"/>
        <end position="782"/>
    </location>
</feature>
<dbReference type="GO" id="GO:0003676">
    <property type="term" value="F:nucleic acid binding"/>
    <property type="evidence" value="ECO:0007669"/>
    <property type="project" value="InterPro"/>
</dbReference>
<evidence type="ECO:0000256" key="6">
    <source>
        <dbReference type="SAM" id="Phobius"/>
    </source>
</evidence>
<dbReference type="SMART" id="SM00575">
    <property type="entry name" value="ZnF_PMZ"/>
    <property type="match status" value="1"/>
</dbReference>
<name>A0A444YMI4_ARAHY</name>
<organism evidence="8 9">
    <name type="scientific">Arachis hypogaea</name>
    <name type="common">Peanut</name>
    <dbReference type="NCBI Taxonomy" id="3818"/>
    <lineage>
        <taxon>Eukaryota</taxon>
        <taxon>Viridiplantae</taxon>
        <taxon>Streptophyta</taxon>
        <taxon>Embryophyta</taxon>
        <taxon>Tracheophyta</taxon>
        <taxon>Spermatophyta</taxon>
        <taxon>Magnoliopsida</taxon>
        <taxon>eudicotyledons</taxon>
        <taxon>Gunneridae</taxon>
        <taxon>Pentapetalae</taxon>
        <taxon>rosids</taxon>
        <taxon>fabids</taxon>
        <taxon>Fabales</taxon>
        <taxon>Fabaceae</taxon>
        <taxon>Papilionoideae</taxon>
        <taxon>50 kb inversion clade</taxon>
        <taxon>dalbergioids sensu lato</taxon>
        <taxon>Dalbergieae</taxon>
        <taxon>Pterocarpus clade</taxon>
        <taxon>Arachis</taxon>
    </lineage>
</organism>
<dbReference type="InterPro" id="IPR058594">
    <property type="entry name" value="PB1-like_dom_pln"/>
</dbReference>
<comment type="caution">
    <text evidence="8">The sequence shown here is derived from an EMBL/GenBank/DDBJ whole genome shotgun (WGS) entry which is preliminary data.</text>
</comment>
<dbReference type="PANTHER" id="PTHR31973">
    <property type="entry name" value="POLYPROTEIN, PUTATIVE-RELATED"/>
    <property type="match status" value="1"/>
</dbReference>
<protein>
    <recommendedName>
        <fullName evidence="7">SWIM-type domain-containing protein</fullName>
    </recommendedName>
</protein>
<gene>
    <name evidence="8" type="ORF">Ahy_B06g081970</name>
</gene>
<evidence type="ECO:0000256" key="2">
    <source>
        <dbReference type="ARBA" id="ARBA00022771"/>
    </source>
</evidence>
<keyword evidence="1" id="KW-0479">Metal-binding</keyword>
<dbReference type="InterPro" id="IPR007527">
    <property type="entry name" value="Znf_SWIM"/>
</dbReference>
<dbReference type="EMBL" id="SDMP01000016">
    <property type="protein sequence ID" value="RYR03134.1"/>
    <property type="molecule type" value="Genomic_DNA"/>
</dbReference>
<dbReference type="InterPro" id="IPR006564">
    <property type="entry name" value="Znf_PMZ"/>
</dbReference>
<reference evidence="8 9" key="1">
    <citation type="submission" date="2019-01" db="EMBL/GenBank/DDBJ databases">
        <title>Sequencing of cultivated peanut Arachis hypogaea provides insights into genome evolution and oil improvement.</title>
        <authorList>
            <person name="Chen X."/>
        </authorList>
    </citation>
    <scope>NUCLEOTIDE SEQUENCE [LARGE SCALE GENOMIC DNA]</scope>
    <source>
        <strain evidence="9">cv. Fuhuasheng</strain>
        <tissue evidence="8">Leaves</tissue>
    </source>
</reference>
<keyword evidence="6" id="KW-1133">Transmembrane helix</keyword>
<keyword evidence="3" id="KW-0862">Zinc</keyword>
<evidence type="ECO:0000256" key="5">
    <source>
        <dbReference type="SAM" id="MobiDB-lite"/>
    </source>
</evidence>
<sequence>MSYFSVKVYHHGSFGLEGGLLKYLGGETTVIDYCNKDEWSLIEVYDIVSRQRYLKKDIAAMWYKSLGGSTEEGLRMLRTDKDAMDMANIGVRKDMVELYVVHKTSDIHEEVEDVHMLGSTETTMQEQADGSNGPGPIVTFEAHSARQVETNSGPNVEEENVGEKDGKDESDEEEEGSDGSEDEDYTPKGGVDDSSDSWSSDSRNGYYSDDSAAEVVFGDSDDDKEGAEGLVDVDIRVGDTFEVGTTETQTDAAKESRSENDRGKEKIAAGLGDKEEGYESEDFLDVPIAGDDEDDNNVAKRYPLHKQLKDMSEYKWEIGTLYVSREEFKDCATAYAVHTGRGLRFDKVDLRRVKVTCVEGCNWFAYCGKMKNEQTWQLTSCHNKHSCSRELKIGIMHAKWLSKVFLNKIAENPKIKLSTLMEKAYSKWNVELTKSKDARVKQFALDELQGTYIEQYRRLYDYCHELLRSNPGSTVEKQADASGKWVSTYAGHDKYEVTSIHGGKEKFVVDLKNHECSCRKFQLSRIPCAHAMTCIRKMCFNIDNFVANCYKKATYTDCYQHVVYPLNGPNLWEKTPFDDILPPIYRKPIGRPKLKRNKAVDENPTRGGVSREGQNQKCSYCFARGHNKRTCPKKRKVAATASANKVAGSTRRTSRFNSSTSTISSTISSQGSKQSQAAAKKTTVTRLKRKSFANDVSSQHSQATSKKAKLTPSTTNLRVLPSPSKNISKSQLKFMARTPPKAWKKIMLLQTIIVEQTVLLLFCYFASNLLCLYPMTTLWLIIK</sequence>
<keyword evidence="6" id="KW-0812">Transmembrane</keyword>
<feature type="compositionally biased region" description="Basic and acidic residues" evidence="5">
    <location>
        <begin position="252"/>
        <end position="265"/>
    </location>
</feature>
<feature type="region of interest" description="Disordered" evidence="5">
    <location>
        <begin position="148"/>
        <end position="211"/>
    </location>
</feature>
<dbReference type="GO" id="GO:0008270">
    <property type="term" value="F:zinc ion binding"/>
    <property type="evidence" value="ECO:0007669"/>
    <property type="project" value="UniProtKB-KW"/>
</dbReference>
<feature type="compositionally biased region" description="Low complexity" evidence="5">
    <location>
        <begin position="649"/>
        <end position="677"/>
    </location>
</feature>
<dbReference type="Pfam" id="PF04434">
    <property type="entry name" value="SWIM"/>
    <property type="match status" value="1"/>
</dbReference>
<dbReference type="InterPro" id="IPR036875">
    <property type="entry name" value="Znf_CCHC_sf"/>
</dbReference>
<dbReference type="SUPFAM" id="SSF57756">
    <property type="entry name" value="Retrovirus zinc finger-like domains"/>
    <property type="match status" value="1"/>
</dbReference>
<feature type="region of interest" description="Disordered" evidence="5">
    <location>
        <begin position="691"/>
        <end position="722"/>
    </location>
</feature>
<keyword evidence="9" id="KW-1185">Reference proteome</keyword>